<evidence type="ECO:0000256" key="2">
    <source>
        <dbReference type="ARBA" id="ARBA00005041"/>
    </source>
</evidence>
<dbReference type="SUPFAM" id="SSF48371">
    <property type="entry name" value="ARM repeat"/>
    <property type="match status" value="1"/>
</dbReference>
<dbReference type="Pfam" id="PF13646">
    <property type="entry name" value="HEAT_2"/>
    <property type="match status" value="2"/>
</dbReference>
<evidence type="ECO:0000256" key="1">
    <source>
        <dbReference type="ARBA" id="ARBA00000068"/>
    </source>
</evidence>
<dbReference type="InterPro" id="IPR004155">
    <property type="entry name" value="PBS_lyase_HEAT"/>
</dbReference>
<organism evidence="12 13">
    <name type="scientific">Branchiostoma belcheri</name>
    <name type="common">Amphioxus</name>
    <dbReference type="NCBI Taxonomy" id="7741"/>
    <lineage>
        <taxon>Eukaryota</taxon>
        <taxon>Metazoa</taxon>
        <taxon>Chordata</taxon>
        <taxon>Cephalochordata</taxon>
        <taxon>Leptocardii</taxon>
        <taxon>Amphioxiformes</taxon>
        <taxon>Branchiostomatidae</taxon>
        <taxon>Branchiostoma</taxon>
    </lineage>
</organism>
<feature type="binding site" evidence="10">
    <location>
        <position position="214"/>
    </location>
    <ligand>
        <name>Fe cation</name>
        <dbReference type="ChEBI" id="CHEBI:24875"/>
        <label>2</label>
    </ligand>
</feature>
<gene>
    <name evidence="13" type="primary">LOC109475292</name>
</gene>
<evidence type="ECO:0000313" key="13">
    <source>
        <dbReference type="RefSeq" id="XP_019631457.1"/>
    </source>
</evidence>
<feature type="binding site" evidence="10">
    <location>
        <position position="59"/>
    </location>
    <ligand>
        <name>Fe cation</name>
        <dbReference type="ChEBI" id="CHEBI:24875"/>
        <label>1</label>
    </ligand>
</feature>
<comment type="function">
    <text evidence="10">Catalyzes the hydroxylation of the N(6)-(4-aminobutyl)-L-lysine intermediate to form hypusine, an essential post-translational modification only found in mature eIF-5A factor.</text>
</comment>
<keyword evidence="5 10" id="KW-0560">Oxidoreductase</keyword>
<dbReference type="PROSITE" id="PS50077">
    <property type="entry name" value="HEAT_REPEAT"/>
    <property type="match status" value="2"/>
</dbReference>
<dbReference type="GeneID" id="109475292"/>
<feature type="binding site" evidence="10">
    <location>
        <position position="60"/>
    </location>
    <ligand>
        <name>Fe cation</name>
        <dbReference type="ChEBI" id="CHEBI:24875"/>
        <label>1</label>
    </ligand>
</feature>
<evidence type="ECO:0000256" key="8">
    <source>
        <dbReference type="ARBA" id="ARBA00023256"/>
    </source>
</evidence>
<evidence type="ECO:0000313" key="12">
    <source>
        <dbReference type="Proteomes" id="UP000515135"/>
    </source>
</evidence>
<dbReference type="OrthoDB" id="421002at2759"/>
<dbReference type="InterPro" id="IPR011989">
    <property type="entry name" value="ARM-like"/>
</dbReference>
<protein>
    <recommendedName>
        <fullName evidence="10">Deoxyhypusine hydroxylase</fullName>
        <shortName evidence="10">DOHH</shortName>
        <ecNumber evidence="10">1.14.99.29</ecNumber>
    </recommendedName>
    <alternativeName>
        <fullName evidence="10">Deoxyhypusine dioxygenase</fullName>
    </alternativeName>
    <alternativeName>
        <fullName evidence="10">Deoxyhypusine monooxygenase</fullName>
    </alternativeName>
</protein>
<dbReference type="FunFam" id="1.25.10.10:FF:000099">
    <property type="entry name" value="Deoxyhypusine hydroxylase"/>
    <property type="match status" value="2"/>
</dbReference>
<proteinExistence type="inferred from homology"/>
<comment type="cofactor">
    <cofactor evidence="10">
        <name>Fe(2+)</name>
        <dbReference type="ChEBI" id="CHEBI:29033"/>
    </cofactor>
    <text evidence="10">Binds 2 Fe(2+) ions per subunit.</text>
</comment>
<comment type="catalytic activity">
    <reaction evidence="1 10">
        <text>[eIF5A protein]-deoxyhypusine + AH2 + O2 = [eIF5A protein]-hypusine + A + H2O</text>
        <dbReference type="Rhea" id="RHEA:14101"/>
        <dbReference type="Rhea" id="RHEA-COMP:10144"/>
        <dbReference type="Rhea" id="RHEA-COMP:12592"/>
        <dbReference type="ChEBI" id="CHEBI:13193"/>
        <dbReference type="ChEBI" id="CHEBI:15377"/>
        <dbReference type="ChEBI" id="CHEBI:15379"/>
        <dbReference type="ChEBI" id="CHEBI:17499"/>
        <dbReference type="ChEBI" id="CHEBI:82657"/>
        <dbReference type="ChEBI" id="CHEBI:91175"/>
        <dbReference type="EC" id="1.14.99.29"/>
    </reaction>
</comment>
<keyword evidence="6 10" id="KW-0408">Iron</keyword>
<evidence type="ECO:0000256" key="10">
    <source>
        <dbReference type="HAMAP-Rule" id="MF_03101"/>
    </source>
</evidence>
<name>A0A6P4ZK51_BRABE</name>
<dbReference type="AlphaFoldDB" id="A0A6P4ZK51"/>
<feature type="binding site" evidence="10">
    <location>
        <position position="246"/>
    </location>
    <ligand>
        <name>Fe cation</name>
        <dbReference type="ChEBI" id="CHEBI:24875"/>
        <label>2</label>
    </ligand>
</feature>
<feature type="binding site" evidence="10">
    <location>
        <position position="92"/>
    </location>
    <ligand>
        <name>Fe cation</name>
        <dbReference type="ChEBI" id="CHEBI:24875"/>
        <label>1</label>
    </ligand>
</feature>
<evidence type="ECO:0000256" key="7">
    <source>
        <dbReference type="ARBA" id="ARBA00023033"/>
    </source>
</evidence>
<comment type="function">
    <text evidence="9">Catalyzes the hydroxylation of the N(6)-(4-aminobutyl)-L-lysine intermediate produced by deoxyhypusine synthase/DHPS on a critical lysine of the eukaryotic translation initiation factor 5A/eIF-5A. This is the second step of the post-translational modification of that lysine into an unusual amino acid residue named hypusine. Hypusination is unique to mature eIF-5A factor and is essential for its function.</text>
</comment>
<dbReference type="Proteomes" id="UP000515135">
    <property type="component" value="Unplaced"/>
</dbReference>
<accession>A0A6P4ZK51</accession>
<keyword evidence="7 10" id="KW-0503">Monooxygenase</keyword>
<dbReference type="EC" id="1.14.99.29" evidence="10"/>
<dbReference type="GO" id="GO:0046872">
    <property type="term" value="F:metal ion binding"/>
    <property type="evidence" value="ECO:0007669"/>
    <property type="project" value="UniProtKB-KW"/>
</dbReference>
<sequence>MSAQVKQDHVDEVGRMLADGSRPLTERFRALFTLRNLGGRAAVDWIAQAFEDPSALLKHELAYCLGQMQDPYAIPVLLGVLKDKGQEPMVRHEAGEALGAIGSAEVLDVLEEYAQDDTVEVAETCQLAVQRIRWLNSKQSQEETLEPNPYSSVDPAPPAPTMDVSELRTVLLDETLPLFARYRAMFTLRNRGGQDAVLALAEGLKCSSALFRHEIAYVLGQIQHRACVPQLIQALERKDENPMVRHECAEALGSIAEDACMDVLQKYASDQERVVRESCEVALDMLNYENSQQFQYADGLSKVHAGEQIDK</sequence>
<dbReference type="PANTHER" id="PTHR12697:SF5">
    <property type="entry name" value="DEOXYHYPUSINE HYDROXYLASE"/>
    <property type="match status" value="1"/>
</dbReference>
<dbReference type="HAMAP" id="MF_03101">
    <property type="entry name" value="Deoxyhypusine_hydroxylase"/>
    <property type="match status" value="1"/>
</dbReference>
<dbReference type="InterPro" id="IPR027517">
    <property type="entry name" value="Deoxyhypusine_hydroxylase"/>
</dbReference>
<evidence type="ECO:0000256" key="9">
    <source>
        <dbReference type="ARBA" id="ARBA00045876"/>
    </source>
</evidence>
<comment type="similarity">
    <text evidence="10">Belongs to the deoxyhypusine hydroxylase family.</text>
</comment>
<dbReference type="SMART" id="SM00567">
    <property type="entry name" value="EZ_HEAT"/>
    <property type="match status" value="6"/>
</dbReference>
<dbReference type="Gene3D" id="1.25.10.10">
    <property type="entry name" value="Leucine-rich Repeat Variant"/>
    <property type="match status" value="2"/>
</dbReference>
<evidence type="ECO:0000256" key="11">
    <source>
        <dbReference type="PROSITE-ProRule" id="PRU00103"/>
    </source>
</evidence>
<dbReference type="RefSeq" id="XP_019631457.1">
    <property type="nucleotide sequence ID" value="XM_019775898.1"/>
</dbReference>
<reference evidence="13" key="1">
    <citation type="submission" date="2025-08" db="UniProtKB">
        <authorList>
            <consortium name="RefSeq"/>
        </authorList>
    </citation>
    <scope>IDENTIFICATION</scope>
    <source>
        <tissue evidence="13">Gonad</tissue>
    </source>
</reference>
<dbReference type="PANTHER" id="PTHR12697">
    <property type="entry name" value="PBS LYASE HEAT-LIKE PROTEIN"/>
    <property type="match status" value="1"/>
</dbReference>
<feature type="repeat" description="HEAT" evidence="11">
    <location>
        <begin position="73"/>
        <end position="113"/>
    </location>
</feature>
<comment type="pathway">
    <text evidence="2 10">Protein modification; eIF5A hypusination.</text>
</comment>
<evidence type="ECO:0000256" key="6">
    <source>
        <dbReference type="ARBA" id="ARBA00023004"/>
    </source>
</evidence>
<dbReference type="GO" id="GO:0019135">
    <property type="term" value="F:deoxyhypusine monooxygenase activity"/>
    <property type="evidence" value="ECO:0007669"/>
    <property type="project" value="UniProtKB-UniRule"/>
</dbReference>
<feature type="repeat" description="HEAT" evidence="11">
    <location>
        <begin position="227"/>
        <end position="267"/>
    </location>
</feature>
<keyword evidence="4" id="KW-0677">Repeat</keyword>
<keyword evidence="3 10" id="KW-0479">Metal-binding</keyword>
<dbReference type="InterPro" id="IPR021133">
    <property type="entry name" value="HEAT_type_2"/>
</dbReference>
<evidence type="ECO:0000256" key="3">
    <source>
        <dbReference type="ARBA" id="ARBA00022723"/>
    </source>
</evidence>
<dbReference type="KEGG" id="bbel:109475292"/>
<feature type="binding site" evidence="10">
    <location>
        <position position="247"/>
    </location>
    <ligand>
        <name>Fe cation</name>
        <dbReference type="ChEBI" id="CHEBI:24875"/>
        <label>2</label>
    </ligand>
</feature>
<feature type="binding site" evidence="10">
    <location>
        <position position="93"/>
    </location>
    <ligand>
        <name>Fe cation</name>
        <dbReference type="ChEBI" id="CHEBI:24875"/>
        <label>1</label>
    </ligand>
</feature>
<evidence type="ECO:0000256" key="4">
    <source>
        <dbReference type="ARBA" id="ARBA00022737"/>
    </source>
</evidence>
<keyword evidence="12" id="KW-1185">Reference proteome</keyword>
<feature type="binding site" evidence="10">
    <location>
        <position position="213"/>
    </location>
    <ligand>
        <name>Fe cation</name>
        <dbReference type="ChEBI" id="CHEBI:24875"/>
        <label>2</label>
    </ligand>
</feature>
<keyword evidence="8 10" id="KW-0386">Hypusine biosynthesis</keyword>
<dbReference type="InterPro" id="IPR016024">
    <property type="entry name" value="ARM-type_fold"/>
</dbReference>
<dbReference type="UniPathway" id="UPA00354"/>
<evidence type="ECO:0000256" key="5">
    <source>
        <dbReference type="ARBA" id="ARBA00023002"/>
    </source>
</evidence>